<keyword evidence="9" id="KW-1185">Reference proteome</keyword>
<evidence type="ECO:0000256" key="7">
    <source>
        <dbReference type="SAM" id="Phobius"/>
    </source>
</evidence>
<feature type="transmembrane region" description="Helical" evidence="7">
    <location>
        <begin position="96"/>
        <end position="117"/>
    </location>
</feature>
<dbReference type="Pfam" id="PF01098">
    <property type="entry name" value="FTSW_RODA_SPOVE"/>
    <property type="match status" value="1"/>
</dbReference>
<feature type="transmembrane region" description="Helical" evidence="7">
    <location>
        <begin position="179"/>
        <end position="201"/>
    </location>
</feature>
<dbReference type="GO" id="GO:0051301">
    <property type="term" value="P:cell division"/>
    <property type="evidence" value="ECO:0007669"/>
    <property type="project" value="InterPro"/>
</dbReference>
<feature type="transmembrane region" description="Helical" evidence="7">
    <location>
        <begin position="213"/>
        <end position="230"/>
    </location>
</feature>
<feature type="transmembrane region" description="Helical" evidence="7">
    <location>
        <begin position="69"/>
        <end position="89"/>
    </location>
</feature>
<evidence type="ECO:0000256" key="2">
    <source>
        <dbReference type="ARBA" id="ARBA00022692"/>
    </source>
</evidence>
<gene>
    <name evidence="8" type="ORF">FYJ75_12490</name>
</gene>
<evidence type="ECO:0000256" key="4">
    <source>
        <dbReference type="ARBA" id="ARBA00022989"/>
    </source>
</evidence>
<dbReference type="Proteomes" id="UP000474024">
    <property type="component" value="Unassembled WGS sequence"/>
</dbReference>
<dbReference type="PANTHER" id="PTHR30474:SF3">
    <property type="entry name" value="PEPTIDOGLYCAN GLYCOSYLTRANSFERASE RODA"/>
    <property type="match status" value="1"/>
</dbReference>
<feature type="transmembrane region" description="Helical" evidence="7">
    <location>
        <begin position="153"/>
        <end position="173"/>
    </location>
</feature>
<feature type="transmembrane region" description="Helical" evidence="7">
    <location>
        <begin position="46"/>
        <end position="63"/>
    </location>
</feature>
<dbReference type="GO" id="GO:0015648">
    <property type="term" value="F:lipid-linked peptidoglycan transporter activity"/>
    <property type="evidence" value="ECO:0007669"/>
    <property type="project" value="TreeGrafter"/>
</dbReference>
<feature type="transmembrane region" description="Helical" evidence="7">
    <location>
        <begin position="256"/>
        <end position="275"/>
    </location>
</feature>
<evidence type="ECO:0000313" key="9">
    <source>
        <dbReference type="Proteomes" id="UP000474024"/>
    </source>
</evidence>
<keyword evidence="2 7" id="KW-0812">Transmembrane</keyword>
<evidence type="ECO:0000256" key="3">
    <source>
        <dbReference type="ARBA" id="ARBA00022960"/>
    </source>
</evidence>
<evidence type="ECO:0000256" key="1">
    <source>
        <dbReference type="ARBA" id="ARBA00004141"/>
    </source>
</evidence>
<name>A0A6L5YV27_9FIRM</name>
<dbReference type="EMBL" id="VUNI01000026">
    <property type="protein sequence ID" value="MST75799.1"/>
    <property type="molecule type" value="Genomic_DNA"/>
</dbReference>
<feature type="transmembrane region" description="Helical" evidence="7">
    <location>
        <begin position="123"/>
        <end position="141"/>
    </location>
</feature>
<evidence type="ECO:0000256" key="5">
    <source>
        <dbReference type="ARBA" id="ARBA00023136"/>
    </source>
</evidence>
<organism evidence="8 9">
    <name type="scientific">Roseburia porci</name>
    <dbReference type="NCBI Taxonomy" id="2605790"/>
    <lineage>
        <taxon>Bacteria</taxon>
        <taxon>Bacillati</taxon>
        <taxon>Bacillota</taxon>
        <taxon>Clostridia</taxon>
        <taxon>Lachnospirales</taxon>
        <taxon>Lachnospiraceae</taxon>
        <taxon>Roseburia</taxon>
    </lineage>
</organism>
<feature type="transmembrane region" description="Helical" evidence="7">
    <location>
        <begin position="373"/>
        <end position="394"/>
    </location>
</feature>
<dbReference type="PANTHER" id="PTHR30474">
    <property type="entry name" value="CELL CYCLE PROTEIN"/>
    <property type="match status" value="1"/>
</dbReference>
<dbReference type="AlphaFoldDB" id="A0A6L5YV27"/>
<keyword evidence="5 7" id="KW-0472">Membrane</keyword>
<dbReference type="InterPro" id="IPR001182">
    <property type="entry name" value="FtsW/RodA"/>
</dbReference>
<feature type="transmembrane region" description="Helical" evidence="7">
    <location>
        <begin position="340"/>
        <end position="361"/>
    </location>
</feature>
<proteinExistence type="predicted"/>
<dbReference type="RefSeq" id="WP_154430767.1">
    <property type="nucleotide sequence ID" value="NZ_VUNI01000026.1"/>
</dbReference>
<dbReference type="GO" id="GO:0008360">
    <property type="term" value="P:regulation of cell shape"/>
    <property type="evidence" value="ECO:0007669"/>
    <property type="project" value="UniProtKB-KW"/>
</dbReference>
<feature type="transmembrane region" description="Helical" evidence="7">
    <location>
        <begin position="406"/>
        <end position="429"/>
    </location>
</feature>
<feature type="transmembrane region" description="Helical" evidence="7">
    <location>
        <begin position="12"/>
        <end position="30"/>
    </location>
</feature>
<feature type="compositionally biased region" description="Basic residues" evidence="6">
    <location>
        <begin position="463"/>
        <end position="473"/>
    </location>
</feature>
<feature type="region of interest" description="Disordered" evidence="6">
    <location>
        <begin position="441"/>
        <end position="480"/>
    </location>
</feature>
<dbReference type="GO" id="GO:0032153">
    <property type="term" value="C:cell division site"/>
    <property type="evidence" value="ECO:0007669"/>
    <property type="project" value="TreeGrafter"/>
</dbReference>
<evidence type="ECO:0000256" key="6">
    <source>
        <dbReference type="SAM" id="MobiDB-lite"/>
    </source>
</evidence>
<comment type="subcellular location">
    <subcellularLocation>
        <location evidence="1">Membrane</location>
        <topology evidence="1">Multi-pass membrane protein</topology>
    </subcellularLocation>
</comment>
<comment type="caution">
    <text evidence="8">The sequence shown here is derived from an EMBL/GenBank/DDBJ whole genome shotgun (WGS) entry which is preliminary data.</text>
</comment>
<protein>
    <submittedName>
        <fullName evidence="8">FtsW/RodA/SpoVE family cell cycle protein</fullName>
    </submittedName>
</protein>
<keyword evidence="3" id="KW-0133">Cell shape</keyword>
<reference evidence="8 9" key="1">
    <citation type="submission" date="2019-08" db="EMBL/GenBank/DDBJ databases">
        <title>In-depth cultivation of the pig gut microbiome towards novel bacterial diversity and tailored functional studies.</title>
        <authorList>
            <person name="Wylensek D."/>
            <person name="Hitch T.C.A."/>
            <person name="Clavel T."/>
        </authorList>
    </citation>
    <scope>NUCLEOTIDE SEQUENCE [LARGE SCALE GENOMIC DNA]</scope>
    <source>
        <strain evidence="8 9">MUC/MUC-530-WT-4D</strain>
    </source>
</reference>
<evidence type="ECO:0000313" key="8">
    <source>
        <dbReference type="EMBL" id="MST75799.1"/>
    </source>
</evidence>
<sequence length="480" mass="53405">MLHLVTQASKYLMILLFMVYTFECFHVFRFENRPKRQMAIYSRQRGIMYFIHFDAFLVIYLNTQNVQVIGFYLMQLILFIGIQLVYHLFYKKASELLLNNMLMLLAISLVILTRISFDKALKQFLIMIVSTVLSLLIPIILQKMTSFRRFTWAYALVGIAALSVVLVAGAVSYGAKLSISIAGISIQPSEFVKILYVFFIASMLYQATDMKQLLITSVIAAVHVLILVASKDLGSALLYFVTYLVMIYVATRRLAYFAGGLAACSLAAVAGYKLFSHVRVRVLAWKDPLSMIDKEGYQISQSLFAIGTGGWFGMGLCQGLPNKIPVVAQDFIFSAISEELGGIFALCLIMVCVSCFFMFLNIAMQMKDQFYKLVALGLGTVYAFQVFLTIGGVTKFIPSTGVTLPLVSYGGSSLLSTMILFGIIQGLYIMKSQQAIQPVTKNAEQKAKAKKPAKKKGEEKINGSKKTKAAAKVKVKDLSK</sequence>
<dbReference type="GO" id="GO:0005886">
    <property type="term" value="C:plasma membrane"/>
    <property type="evidence" value="ECO:0007669"/>
    <property type="project" value="TreeGrafter"/>
</dbReference>
<accession>A0A6L5YV27</accession>
<keyword evidence="4 7" id="KW-1133">Transmembrane helix</keyword>